<proteinExistence type="predicted"/>
<dbReference type="Pfam" id="PF13843">
    <property type="entry name" value="DDE_Tnp_1_7"/>
    <property type="match status" value="1"/>
</dbReference>
<evidence type="ECO:0000313" key="2">
    <source>
        <dbReference type="EMBL" id="KAJ8316058.1"/>
    </source>
</evidence>
<reference evidence="2 3" key="1">
    <citation type="submission" date="2022-12" db="EMBL/GenBank/DDBJ databases">
        <title>Chromosome-level genome of Tegillarca granosa.</title>
        <authorList>
            <person name="Kim J."/>
        </authorList>
    </citation>
    <scope>NUCLEOTIDE SEQUENCE [LARGE SCALE GENOMIC DNA]</scope>
    <source>
        <strain evidence="2">Teg-2019</strain>
        <tissue evidence="2">Adductor muscle</tissue>
    </source>
</reference>
<gene>
    <name evidence="2" type="ORF">KUTeg_006072</name>
</gene>
<dbReference type="InterPro" id="IPR029526">
    <property type="entry name" value="PGBD"/>
</dbReference>
<dbReference type="PANTHER" id="PTHR46599:SF3">
    <property type="entry name" value="PIGGYBAC TRANSPOSABLE ELEMENT-DERIVED PROTEIN 4"/>
    <property type="match status" value="1"/>
</dbReference>
<dbReference type="EMBL" id="JARBDR010000328">
    <property type="protein sequence ID" value="KAJ8316058.1"/>
    <property type="molecule type" value="Genomic_DNA"/>
</dbReference>
<comment type="caution">
    <text evidence="2">The sequence shown here is derived from an EMBL/GenBank/DDBJ whole genome shotgun (WGS) entry which is preliminary data.</text>
</comment>
<dbReference type="Proteomes" id="UP001217089">
    <property type="component" value="Unassembled WGS sequence"/>
</dbReference>
<evidence type="ECO:0000259" key="1">
    <source>
        <dbReference type="Pfam" id="PF13843"/>
    </source>
</evidence>
<dbReference type="PANTHER" id="PTHR46599">
    <property type="entry name" value="PIGGYBAC TRANSPOSABLE ELEMENT-DERIVED PROTEIN 4"/>
    <property type="match status" value="1"/>
</dbReference>
<evidence type="ECO:0000313" key="3">
    <source>
        <dbReference type="Proteomes" id="UP001217089"/>
    </source>
</evidence>
<accession>A0ABQ9FFE5</accession>
<keyword evidence="3" id="KW-1185">Reference proteome</keyword>
<organism evidence="2 3">
    <name type="scientific">Tegillarca granosa</name>
    <name type="common">Malaysian cockle</name>
    <name type="synonym">Anadara granosa</name>
    <dbReference type="NCBI Taxonomy" id="220873"/>
    <lineage>
        <taxon>Eukaryota</taxon>
        <taxon>Metazoa</taxon>
        <taxon>Spiralia</taxon>
        <taxon>Lophotrochozoa</taxon>
        <taxon>Mollusca</taxon>
        <taxon>Bivalvia</taxon>
        <taxon>Autobranchia</taxon>
        <taxon>Pteriomorphia</taxon>
        <taxon>Arcoida</taxon>
        <taxon>Arcoidea</taxon>
        <taxon>Arcidae</taxon>
        <taxon>Tegillarca</taxon>
    </lineage>
</organism>
<name>A0ABQ9FFE5_TEGGR</name>
<feature type="domain" description="PiggyBac transposable element-derived protein" evidence="1">
    <location>
        <begin position="4"/>
        <end position="73"/>
    </location>
</feature>
<sequence>MVNVSVDEMKVSFFAIIISFGLVKKPDIESYWKTDEIMSIPFYSKYIARDRFLLILSYLHLVDNDLHMNENDPELVIIDRNYADDNPIFKPRCIADYCKLMGGVDLIDQVVQYYSVLRKTVKW</sequence>
<protein>
    <recommendedName>
        <fullName evidence="1">PiggyBac transposable element-derived protein domain-containing protein</fullName>
    </recommendedName>
</protein>